<protein>
    <submittedName>
        <fullName evidence="5">Transcriptional regulator</fullName>
    </submittedName>
</protein>
<name>A0A916ZZ31_9FLAO</name>
<dbReference type="Pfam" id="PF00392">
    <property type="entry name" value="GntR"/>
    <property type="match status" value="1"/>
</dbReference>
<proteinExistence type="predicted"/>
<dbReference type="Pfam" id="PF13377">
    <property type="entry name" value="Peripla_BP_3"/>
    <property type="match status" value="1"/>
</dbReference>
<dbReference type="SMART" id="SM00345">
    <property type="entry name" value="HTH_GNTR"/>
    <property type="match status" value="1"/>
</dbReference>
<dbReference type="PANTHER" id="PTHR38445">
    <property type="entry name" value="HTH-TYPE TRANSCRIPTIONAL REPRESSOR YTRA"/>
    <property type="match status" value="1"/>
</dbReference>
<dbReference type="InterPro" id="IPR036388">
    <property type="entry name" value="WH-like_DNA-bd_sf"/>
</dbReference>
<dbReference type="InterPro" id="IPR046335">
    <property type="entry name" value="LacI/GalR-like_sensor"/>
</dbReference>
<reference evidence="5 6" key="1">
    <citation type="journal article" date="2014" name="Int. J. Syst. Evol. Microbiol.">
        <title>Complete genome sequence of Corynebacterium casei LMG S-19264T (=DSM 44701T), isolated from a smear-ripened cheese.</title>
        <authorList>
            <consortium name="US DOE Joint Genome Institute (JGI-PGF)"/>
            <person name="Walter F."/>
            <person name="Albersmeier A."/>
            <person name="Kalinowski J."/>
            <person name="Ruckert C."/>
        </authorList>
    </citation>
    <scope>NUCLEOTIDE SEQUENCE [LARGE SCALE GENOMIC DNA]</scope>
    <source>
        <strain evidence="5 6">CGMCC 1.12925</strain>
    </source>
</reference>
<evidence type="ECO:0000259" key="4">
    <source>
        <dbReference type="PROSITE" id="PS50949"/>
    </source>
</evidence>
<evidence type="ECO:0000313" key="6">
    <source>
        <dbReference type="Proteomes" id="UP000599688"/>
    </source>
</evidence>
<evidence type="ECO:0000256" key="3">
    <source>
        <dbReference type="ARBA" id="ARBA00023163"/>
    </source>
</evidence>
<dbReference type="SUPFAM" id="SSF53822">
    <property type="entry name" value="Periplasmic binding protein-like I"/>
    <property type="match status" value="1"/>
</dbReference>
<comment type="caution">
    <text evidence="5">The sequence shown here is derived from an EMBL/GenBank/DDBJ whole genome shotgun (WGS) entry which is preliminary data.</text>
</comment>
<keyword evidence="2" id="KW-0238">DNA-binding</keyword>
<dbReference type="GO" id="GO:0003677">
    <property type="term" value="F:DNA binding"/>
    <property type="evidence" value="ECO:0007669"/>
    <property type="project" value="UniProtKB-KW"/>
</dbReference>
<dbReference type="InterPro" id="IPR028082">
    <property type="entry name" value="Peripla_BP_I"/>
</dbReference>
<evidence type="ECO:0000256" key="1">
    <source>
        <dbReference type="ARBA" id="ARBA00023015"/>
    </source>
</evidence>
<dbReference type="CDD" id="cd07377">
    <property type="entry name" value="WHTH_GntR"/>
    <property type="match status" value="1"/>
</dbReference>
<dbReference type="Gene3D" id="1.10.10.10">
    <property type="entry name" value="Winged helix-like DNA-binding domain superfamily/Winged helix DNA-binding domain"/>
    <property type="match status" value="1"/>
</dbReference>
<keyword evidence="3" id="KW-0804">Transcription</keyword>
<keyword evidence="6" id="KW-1185">Reference proteome</keyword>
<dbReference type="Proteomes" id="UP000599688">
    <property type="component" value="Unassembled WGS sequence"/>
</dbReference>
<organism evidence="5 6">
    <name type="scientific">Psychroflexus salis</name>
    <dbReference type="NCBI Taxonomy" id="1526574"/>
    <lineage>
        <taxon>Bacteria</taxon>
        <taxon>Pseudomonadati</taxon>
        <taxon>Bacteroidota</taxon>
        <taxon>Flavobacteriia</taxon>
        <taxon>Flavobacteriales</taxon>
        <taxon>Flavobacteriaceae</taxon>
        <taxon>Psychroflexus</taxon>
    </lineage>
</organism>
<evidence type="ECO:0000313" key="5">
    <source>
        <dbReference type="EMBL" id="GGE18491.1"/>
    </source>
</evidence>
<dbReference type="InterPro" id="IPR000524">
    <property type="entry name" value="Tscrpt_reg_HTH_GntR"/>
</dbReference>
<dbReference type="InterPro" id="IPR036390">
    <property type="entry name" value="WH_DNA-bd_sf"/>
</dbReference>
<dbReference type="PROSITE" id="PS50949">
    <property type="entry name" value="HTH_GNTR"/>
    <property type="match status" value="1"/>
</dbReference>
<dbReference type="Gene3D" id="3.40.50.2300">
    <property type="match status" value="2"/>
</dbReference>
<keyword evidence="1" id="KW-0805">Transcription regulation</keyword>
<dbReference type="EMBL" id="BMGL01000011">
    <property type="protein sequence ID" value="GGE18491.1"/>
    <property type="molecule type" value="Genomic_DNA"/>
</dbReference>
<dbReference type="RefSeq" id="WP_188406672.1">
    <property type="nucleotide sequence ID" value="NZ_BMGL01000011.1"/>
</dbReference>
<dbReference type="AlphaFoldDB" id="A0A916ZZ31"/>
<dbReference type="SUPFAM" id="SSF46785">
    <property type="entry name" value="Winged helix' DNA-binding domain"/>
    <property type="match status" value="1"/>
</dbReference>
<accession>A0A916ZZ31</accession>
<gene>
    <name evidence="5" type="ORF">GCM10010831_19570</name>
</gene>
<dbReference type="GO" id="GO:0003700">
    <property type="term" value="F:DNA-binding transcription factor activity"/>
    <property type="evidence" value="ECO:0007669"/>
    <property type="project" value="InterPro"/>
</dbReference>
<sequence length="332" mass="38486">MNLIHVNQKSNLPKYRQIIKSLEYALLNGHLKKGDKLPSLNKIKTQHSVSRDTVLMAFNELKNRGIINSIVGKGYFVSSEDVAITQKVFVLFDELNAFKEDLYNALLDGLGKNVQVDVYFHHFNKKFFDQIIYENIGDYSFYVIMPANLLNTQQSISQLQTEKVFILDQIHEEHQKYPAVFQNFENDVFEGLQQIEKHIQKYEQFNLLFNEAKQPKGILTGFEKFCETYQIPFHIHTENMEISIQKNQAYLVLEDKSLIKIIKQMKTKGFEFVKDIGLVSYNDSLLKEVLEGGITTISTDFKFMGKQLAELITNQQKKQIANPSKLSLRKSI</sequence>
<evidence type="ECO:0000256" key="2">
    <source>
        <dbReference type="ARBA" id="ARBA00023125"/>
    </source>
</evidence>
<feature type="domain" description="HTH gntR-type" evidence="4">
    <location>
        <begin position="12"/>
        <end position="80"/>
    </location>
</feature>
<dbReference type="PANTHER" id="PTHR38445:SF10">
    <property type="entry name" value="GNTR-FAMILY TRANSCRIPTIONAL REGULATOR"/>
    <property type="match status" value="1"/>
</dbReference>